<feature type="non-terminal residue" evidence="2">
    <location>
        <position position="1"/>
    </location>
</feature>
<proteinExistence type="predicted"/>
<evidence type="ECO:0000313" key="3">
    <source>
        <dbReference type="Proteomes" id="UP000327493"/>
    </source>
</evidence>
<evidence type="ECO:0000256" key="1">
    <source>
        <dbReference type="SAM" id="MobiDB-lite"/>
    </source>
</evidence>
<protein>
    <submittedName>
        <fullName evidence="2">Uncharacterized protein</fullName>
    </submittedName>
</protein>
<keyword evidence="3" id="KW-1185">Reference proteome</keyword>
<feature type="compositionally biased region" description="Basic and acidic residues" evidence="1">
    <location>
        <begin position="1"/>
        <end position="12"/>
    </location>
</feature>
<feature type="region of interest" description="Disordered" evidence="1">
    <location>
        <begin position="1"/>
        <end position="21"/>
    </location>
</feature>
<accession>A0A5J5DHE7</accession>
<organism evidence="2 3">
    <name type="scientific">Etheostoma spectabile</name>
    <name type="common">orangethroat darter</name>
    <dbReference type="NCBI Taxonomy" id="54343"/>
    <lineage>
        <taxon>Eukaryota</taxon>
        <taxon>Metazoa</taxon>
        <taxon>Chordata</taxon>
        <taxon>Craniata</taxon>
        <taxon>Vertebrata</taxon>
        <taxon>Euteleostomi</taxon>
        <taxon>Actinopterygii</taxon>
        <taxon>Neopterygii</taxon>
        <taxon>Teleostei</taxon>
        <taxon>Neoteleostei</taxon>
        <taxon>Acanthomorphata</taxon>
        <taxon>Eupercaria</taxon>
        <taxon>Perciformes</taxon>
        <taxon>Percoidei</taxon>
        <taxon>Percidae</taxon>
        <taxon>Etheostomatinae</taxon>
        <taxon>Etheostoma</taxon>
    </lineage>
</organism>
<gene>
    <name evidence="2" type="ORF">FQN60_018232</name>
</gene>
<evidence type="ECO:0000313" key="2">
    <source>
        <dbReference type="EMBL" id="KAA8592777.1"/>
    </source>
</evidence>
<feature type="non-terminal residue" evidence="2">
    <location>
        <position position="90"/>
    </location>
</feature>
<dbReference type="EMBL" id="VOFY01000005">
    <property type="protein sequence ID" value="KAA8592777.1"/>
    <property type="molecule type" value="Genomic_DNA"/>
</dbReference>
<sequence>RIHERTADENKSQKPAPLLHRRNGYKNFGSVAAACGGRMAAGLLSALVLVEGFPHVDTSCSVLGCAEESPFANIYRAKRISWQCCRQGKW</sequence>
<dbReference type="AlphaFoldDB" id="A0A5J5DHE7"/>
<dbReference type="Proteomes" id="UP000327493">
    <property type="component" value="Chromosome 5"/>
</dbReference>
<reference evidence="2 3" key="1">
    <citation type="submission" date="2019-08" db="EMBL/GenBank/DDBJ databases">
        <title>A chromosome-level genome assembly, high-density linkage maps, and genome scans reveal the genomic architecture of hybrid incompatibilities underlying speciation via character displacement in darters (Percidae: Etheostominae).</title>
        <authorList>
            <person name="Moran R.L."/>
            <person name="Catchen J.M."/>
            <person name="Fuller R.C."/>
        </authorList>
    </citation>
    <scope>NUCLEOTIDE SEQUENCE [LARGE SCALE GENOMIC DNA]</scope>
    <source>
        <strain evidence="2">EspeVRDwgs_2016</strain>
        <tissue evidence="2">Muscle</tissue>
    </source>
</reference>
<comment type="caution">
    <text evidence="2">The sequence shown here is derived from an EMBL/GenBank/DDBJ whole genome shotgun (WGS) entry which is preliminary data.</text>
</comment>
<name>A0A5J5DHE7_9PERO</name>